<evidence type="ECO:0000313" key="3">
    <source>
        <dbReference type="Proteomes" id="UP000217265"/>
    </source>
</evidence>
<feature type="transmembrane region" description="Helical" evidence="1">
    <location>
        <begin position="95"/>
        <end position="113"/>
    </location>
</feature>
<evidence type="ECO:0000256" key="1">
    <source>
        <dbReference type="SAM" id="Phobius"/>
    </source>
</evidence>
<organism evidence="2 3">
    <name type="scientific">Nibricoccus aquaticus</name>
    <dbReference type="NCBI Taxonomy" id="2576891"/>
    <lineage>
        <taxon>Bacteria</taxon>
        <taxon>Pseudomonadati</taxon>
        <taxon>Verrucomicrobiota</taxon>
        <taxon>Opitutia</taxon>
        <taxon>Opitutales</taxon>
        <taxon>Opitutaceae</taxon>
        <taxon>Nibricoccus</taxon>
    </lineage>
</organism>
<sequence length="150" mass="16384">MNSETVSSLVGASQPPRKSFTRFLPVIARILLGLPLVIFGLNGFLNFIPPPPEPLPEKAMAFAGALMESGYMMPLIGATMLVSGVLLVLGRFVPLALVLMAPFFVNSVLFHLFLERSGLPMALLFAALELYLAWVYRKAYLPLFVARAVC</sequence>
<dbReference type="AlphaFoldDB" id="A0A290QAW5"/>
<keyword evidence="1" id="KW-0812">Transmembrane</keyword>
<feature type="transmembrane region" description="Helical" evidence="1">
    <location>
        <begin position="69"/>
        <end position="88"/>
    </location>
</feature>
<feature type="transmembrane region" description="Helical" evidence="1">
    <location>
        <begin position="26"/>
        <end position="49"/>
    </location>
</feature>
<name>A0A290QAW5_9BACT</name>
<feature type="transmembrane region" description="Helical" evidence="1">
    <location>
        <begin position="119"/>
        <end position="136"/>
    </location>
</feature>
<keyword evidence="3" id="KW-1185">Reference proteome</keyword>
<gene>
    <name evidence="2" type="ORF">CMV30_17930</name>
</gene>
<dbReference type="KEGG" id="vbh:CMV30_17930"/>
<protein>
    <submittedName>
        <fullName evidence="2">DoxX family protein</fullName>
    </submittedName>
</protein>
<dbReference type="RefSeq" id="WP_096057303.1">
    <property type="nucleotide sequence ID" value="NZ_CP023344.1"/>
</dbReference>
<evidence type="ECO:0000313" key="2">
    <source>
        <dbReference type="EMBL" id="ATC65674.1"/>
    </source>
</evidence>
<dbReference type="EMBL" id="CP023344">
    <property type="protein sequence ID" value="ATC65674.1"/>
    <property type="molecule type" value="Genomic_DNA"/>
</dbReference>
<keyword evidence="1" id="KW-1133">Transmembrane helix</keyword>
<accession>A0A290QAW5</accession>
<dbReference type="OrthoDB" id="193403at2"/>
<reference evidence="2 3" key="1">
    <citation type="submission" date="2017-09" db="EMBL/GenBank/DDBJ databases">
        <title>Complete genome sequence of Verrucomicrobial strain HZ-65, isolated from freshwater.</title>
        <authorList>
            <person name="Choi A."/>
        </authorList>
    </citation>
    <scope>NUCLEOTIDE SEQUENCE [LARGE SCALE GENOMIC DNA]</scope>
    <source>
        <strain evidence="2 3">HZ-65</strain>
    </source>
</reference>
<proteinExistence type="predicted"/>
<keyword evidence="1" id="KW-0472">Membrane</keyword>
<dbReference type="Proteomes" id="UP000217265">
    <property type="component" value="Chromosome"/>
</dbReference>